<evidence type="ECO:0000256" key="3">
    <source>
        <dbReference type="ARBA" id="ARBA00022840"/>
    </source>
</evidence>
<dbReference type="Gene3D" id="2.60.34.10">
    <property type="entry name" value="Substrate Binding Domain Of DNAk, Chain A, domain 1"/>
    <property type="match status" value="1"/>
</dbReference>
<dbReference type="FunFam" id="3.30.420.40:FF:000020">
    <property type="entry name" value="Chaperone protein HscA homolog"/>
    <property type="match status" value="1"/>
</dbReference>
<evidence type="ECO:0000256" key="2">
    <source>
        <dbReference type="ARBA" id="ARBA00022741"/>
    </source>
</evidence>
<evidence type="ECO:0000256" key="8">
    <source>
        <dbReference type="RuleBase" id="RU003322"/>
    </source>
</evidence>
<evidence type="ECO:0000256" key="5">
    <source>
        <dbReference type="ARBA" id="ARBA00048056"/>
    </source>
</evidence>
<dbReference type="InterPro" id="IPR029047">
    <property type="entry name" value="HSP70_peptide-bd_sf"/>
</dbReference>
<dbReference type="AlphaFoldDB" id="A0A0D0BC25"/>
<dbReference type="FunFam" id="3.30.30.30:FF:000005">
    <property type="entry name" value="Heat shock protein ssb1"/>
    <property type="match status" value="1"/>
</dbReference>
<keyword evidence="4" id="KW-0143">Chaperone</keyword>
<dbReference type="PANTHER" id="PTHR19375">
    <property type="entry name" value="HEAT SHOCK PROTEIN 70KDA"/>
    <property type="match status" value="1"/>
</dbReference>
<gene>
    <name evidence="9" type="ORF">GYMLUDRAFT_59184</name>
</gene>
<dbReference type="Pfam" id="PF00012">
    <property type="entry name" value="HSP70"/>
    <property type="match status" value="1"/>
</dbReference>
<dbReference type="FunFam" id="3.30.420.40:FF:000004">
    <property type="entry name" value="Molecular chaperone DnaK"/>
    <property type="match status" value="1"/>
</dbReference>
<comment type="similarity">
    <text evidence="8">Belongs to the heat shock protein 70 family.</text>
</comment>
<dbReference type="InterPro" id="IPR029048">
    <property type="entry name" value="HSP70_C_sf"/>
</dbReference>
<dbReference type="Gene3D" id="1.20.1270.10">
    <property type="match status" value="1"/>
</dbReference>
<dbReference type="PROSITE" id="PS00329">
    <property type="entry name" value="HSP70_2"/>
    <property type="match status" value="1"/>
</dbReference>
<evidence type="ECO:0000256" key="4">
    <source>
        <dbReference type="ARBA" id="ARBA00023186"/>
    </source>
</evidence>
<dbReference type="Proteomes" id="UP000053593">
    <property type="component" value="Unassembled WGS sequence"/>
</dbReference>
<dbReference type="FunFam" id="3.90.640.10:FF:000003">
    <property type="entry name" value="Molecular chaperone DnaK"/>
    <property type="match status" value="1"/>
</dbReference>
<dbReference type="EMBL" id="KN834772">
    <property type="protein sequence ID" value="KIK61275.1"/>
    <property type="molecule type" value="Genomic_DNA"/>
</dbReference>
<name>A0A0D0BC25_9AGAR</name>
<accession>A0A0D0BC25</accession>
<proteinExistence type="inferred from homology"/>
<dbReference type="GO" id="GO:0140662">
    <property type="term" value="F:ATP-dependent protein folding chaperone"/>
    <property type="evidence" value="ECO:0007669"/>
    <property type="project" value="InterPro"/>
</dbReference>
<dbReference type="SUPFAM" id="SSF100934">
    <property type="entry name" value="Heat shock protein 70kD (HSP70), C-terminal subdomain"/>
    <property type="match status" value="1"/>
</dbReference>
<dbReference type="FunFam" id="2.60.34.10:FF:000014">
    <property type="entry name" value="Chaperone protein DnaK HSP70"/>
    <property type="match status" value="1"/>
</dbReference>
<dbReference type="InterPro" id="IPR013126">
    <property type="entry name" value="Hsp_70_fam"/>
</dbReference>
<dbReference type="PROSITE" id="PS01036">
    <property type="entry name" value="HSP70_3"/>
    <property type="match status" value="1"/>
</dbReference>
<dbReference type="PROSITE" id="PS00297">
    <property type="entry name" value="HSP70_1"/>
    <property type="match status" value="1"/>
</dbReference>
<evidence type="ECO:0000313" key="9">
    <source>
        <dbReference type="EMBL" id="KIK61275.1"/>
    </source>
</evidence>
<dbReference type="SUPFAM" id="SSF53067">
    <property type="entry name" value="Actin-like ATPase domain"/>
    <property type="match status" value="2"/>
</dbReference>
<dbReference type="HAMAP" id="MF_00332">
    <property type="entry name" value="DnaK"/>
    <property type="match status" value="1"/>
</dbReference>
<dbReference type="EC" id="3.6.4.10" evidence="1"/>
<dbReference type="GO" id="GO:0051082">
    <property type="term" value="F:unfolded protein binding"/>
    <property type="evidence" value="ECO:0007669"/>
    <property type="project" value="InterPro"/>
</dbReference>
<keyword evidence="3 8" id="KW-0067">ATP-binding</keyword>
<dbReference type="HOGENOM" id="CLU_005965_2_3_1"/>
<dbReference type="NCBIfam" id="NF001413">
    <property type="entry name" value="PRK00290.1"/>
    <property type="match status" value="1"/>
</dbReference>
<protein>
    <recommendedName>
        <fullName evidence="7">Iron-sulfur cluster biogenesis chaperone, mitochondrial</fullName>
        <ecNumber evidence="1">3.6.4.10</ecNumber>
    </recommendedName>
</protein>
<dbReference type="InterPro" id="IPR043129">
    <property type="entry name" value="ATPase_NBD"/>
</dbReference>
<sequence>MSLLAARNLRFAVSRAGPYAGLPRSVIARNMNSKVNGKFYALPHSSSFLLDSFAGPVVGIDLGTTNSCVSVMQGKDSLVIENSEGVRTTPSVVAFTKHGERLVGLPAKRQAVVNSTNTVFAFKRLIGRMFKDKEVQDDMKHWPFTVVAKSDGRPAVEVDNGGKKQQFSAEELSSMVLVKMKETAQQFLNKNVNHAVVTVPAYFNDAQRQATKDAGQIAGLDVLRVINEPTAAALAYGLDKAESSVIAVYDLGGGTFDISILEMQKGVFEVKSTNGDTHLGGEDFDIVLLDHILGEFKKESGIDLSADRMAIQRIREAAEKAKIELSSTTQTEINLPFITADASGPKHVNMKLSRSQFESLVDPLIKRTTDPCKKALSDAGVKASEINDVILVGGMTRMPRVGETVKTIFGRDPSKGVNPDEAVAKGAAIQGGVLAGNVTDILLLDVTPLSLGIETLGGIMTKLINRNTTIPTKKSQVFSTAADGQTAIEVKIYQGERELVRDNKLLGNFNLVGIPPAPKGVPQIEITFDIDADGIVNVSAKDKATNKDQSMTIASSSGLSDKDIEKMVSDAEQFAETDKARRTLIEEANKADSVCADTEKGKASFTWLSISSLIFSLTAMNEFKDQIDAAEKEKVTQLITELREMAKKGQNADASVNADMIREKINETQQASLGLFQKVYEKRNAESSEQKPEENKEEKKD</sequence>
<dbReference type="PRINTS" id="PR00301">
    <property type="entry name" value="HEATSHOCK70"/>
</dbReference>
<keyword evidence="2 8" id="KW-0547">Nucleotide-binding</keyword>
<comment type="function">
    <text evidence="6">Required for the assembly of iron-sulfur (Fe/S) clusters in mitochondria. Assisted by the DnaJ-like co-chaperone jac1 and the nucleotide exchange factor mge1, it mediates ATP-dependent Fe-S cluster transfer from the scaffold proteins isu1/isu2 to grx5.</text>
</comment>
<dbReference type="SUPFAM" id="SSF100920">
    <property type="entry name" value="Heat shock protein 70kD (HSP70), peptide-binding domain"/>
    <property type="match status" value="1"/>
</dbReference>
<evidence type="ECO:0000256" key="1">
    <source>
        <dbReference type="ARBA" id="ARBA00012554"/>
    </source>
</evidence>
<dbReference type="GO" id="GO:0070013">
    <property type="term" value="C:intracellular organelle lumen"/>
    <property type="evidence" value="ECO:0007669"/>
    <property type="project" value="UniProtKB-ARBA"/>
</dbReference>
<organism evidence="9 10">
    <name type="scientific">Collybiopsis luxurians FD-317 M1</name>
    <dbReference type="NCBI Taxonomy" id="944289"/>
    <lineage>
        <taxon>Eukaryota</taxon>
        <taxon>Fungi</taxon>
        <taxon>Dikarya</taxon>
        <taxon>Basidiomycota</taxon>
        <taxon>Agaricomycotina</taxon>
        <taxon>Agaricomycetes</taxon>
        <taxon>Agaricomycetidae</taxon>
        <taxon>Agaricales</taxon>
        <taxon>Marasmiineae</taxon>
        <taxon>Omphalotaceae</taxon>
        <taxon>Collybiopsis</taxon>
        <taxon>Collybiopsis luxurians</taxon>
    </lineage>
</organism>
<evidence type="ECO:0000256" key="7">
    <source>
        <dbReference type="ARBA" id="ARBA00070638"/>
    </source>
</evidence>
<reference evidence="9 10" key="1">
    <citation type="submission" date="2014-04" db="EMBL/GenBank/DDBJ databases">
        <title>Evolutionary Origins and Diversification of the Mycorrhizal Mutualists.</title>
        <authorList>
            <consortium name="DOE Joint Genome Institute"/>
            <consortium name="Mycorrhizal Genomics Consortium"/>
            <person name="Kohler A."/>
            <person name="Kuo A."/>
            <person name="Nagy L.G."/>
            <person name="Floudas D."/>
            <person name="Copeland A."/>
            <person name="Barry K.W."/>
            <person name="Cichocki N."/>
            <person name="Veneault-Fourrey C."/>
            <person name="LaButti K."/>
            <person name="Lindquist E.A."/>
            <person name="Lipzen A."/>
            <person name="Lundell T."/>
            <person name="Morin E."/>
            <person name="Murat C."/>
            <person name="Riley R."/>
            <person name="Ohm R."/>
            <person name="Sun H."/>
            <person name="Tunlid A."/>
            <person name="Henrissat B."/>
            <person name="Grigoriev I.V."/>
            <person name="Hibbett D.S."/>
            <person name="Martin F."/>
        </authorList>
    </citation>
    <scope>NUCLEOTIDE SEQUENCE [LARGE SCALE GENOMIC DNA]</scope>
    <source>
        <strain evidence="9 10">FD-317 M1</strain>
    </source>
</reference>
<dbReference type="NCBIfam" id="TIGR02350">
    <property type="entry name" value="prok_dnaK"/>
    <property type="match status" value="1"/>
</dbReference>
<dbReference type="OrthoDB" id="2401965at2759"/>
<dbReference type="GO" id="GO:0005524">
    <property type="term" value="F:ATP binding"/>
    <property type="evidence" value="ECO:0007669"/>
    <property type="project" value="UniProtKB-KW"/>
</dbReference>
<evidence type="ECO:0000313" key="10">
    <source>
        <dbReference type="Proteomes" id="UP000053593"/>
    </source>
</evidence>
<dbReference type="InterPro" id="IPR012725">
    <property type="entry name" value="Chaperone_DnaK"/>
</dbReference>
<dbReference type="Gene3D" id="3.90.640.10">
    <property type="entry name" value="Actin, Chain A, domain 4"/>
    <property type="match status" value="1"/>
</dbReference>
<dbReference type="InterPro" id="IPR018181">
    <property type="entry name" value="Heat_shock_70_CS"/>
</dbReference>
<dbReference type="Gene3D" id="3.30.420.40">
    <property type="match status" value="2"/>
</dbReference>
<keyword evidence="10" id="KW-1185">Reference proteome</keyword>
<comment type="catalytic activity">
    <reaction evidence="5">
        <text>ATP + H2O = ADP + phosphate + H(+)</text>
        <dbReference type="Rhea" id="RHEA:13065"/>
        <dbReference type="ChEBI" id="CHEBI:15377"/>
        <dbReference type="ChEBI" id="CHEBI:15378"/>
        <dbReference type="ChEBI" id="CHEBI:30616"/>
        <dbReference type="ChEBI" id="CHEBI:43474"/>
        <dbReference type="ChEBI" id="CHEBI:456216"/>
        <dbReference type="EC" id="3.6.4.10"/>
    </reaction>
</comment>
<evidence type="ECO:0000256" key="6">
    <source>
        <dbReference type="ARBA" id="ARBA00059314"/>
    </source>
</evidence>